<evidence type="ECO:0000313" key="3">
    <source>
        <dbReference type="EMBL" id="KAF4689226.1"/>
    </source>
</evidence>
<protein>
    <submittedName>
        <fullName evidence="3">Uncharacterized protein</fullName>
    </submittedName>
</protein>
<feature type="compositionally biased region" description="Acidic residues" evidence="1">
    <location>
        <begin position="232"/>
        <end position="241"/>
    </location>
</feature>
<accession>A0A7J6P0G5</accession>
<dbReference type="AlphaFoldDB" id="A0A7J6P0G5"/>
<dbReference type="EMBL" id="JABANP010000130">
    <property type="protein sequence ID" value="KAF4689226.1"/>
    <property type="molecule type" value="Genomic_DNA"/>
</dbReference>
<comment type="caution">
    <text evidence="3">The sequence shown here is derived from an EMBL/GenBank/DDBJ whole genome shotgun (WGS) entry which is preliminary data.</text>
</comment>
<evidence type="ECO:0000313" key="4">
    <source>
        <dbReference type="Proteomes" id="UP000541610"/>
    </source>
</evidence>
<evidence type="ECO:0000256" key="1">
    <source>
        <dbReference type="SAM" id="MobiDB-lite"/>
    </source>
</evidence>
<dbReference type="OrthoDB" id="413366at2759"/>
<keyword evidence="2" id="KW-0732">Signal</keyword>
<gene>
    <name evidence="3" type="ORF">FOZ60_001919</name>
</gene>
<organism evidence="3 4">
    <name type="scientific">Perkinsus olseni</name>
    <name type="common">Perkinsus atlanticus</name>
    <dbReference type="NCBI Taxonomy" id="32597"/>
    <lineage>
        <taxon>Eukaryota</taxon>
        <taxon>Sar</taxon>
        <taxon>Alveolata</taxon>
        <taxon>Perkinsozoa</taxon>
        <taxon>Perkinsea</taxon>
        <taxon>Perkinsida</taxon>
        <taxon>Perkinsidae</taxon>
        <taxon>Perkinsus</taxon>
    </lineage>
</organism>
<feature type="signal peptide" evidence="2">
    <location>
        <begin position="1"/>
        <end position="20"/>
    </location>
</feature>
<name>A0A7J6P0G5_PEROL</name>
<feature type="region of interest" description="Disordered" evidence="1">
    <location>
        <begin position="187"/>
        <end position="241"/>
    </location>
</feature>
<proteinExistence type="predicted"/>
<sequence length="241" mass="26642">MLHLQKHVLLLLAAAASPTALFFRGRGIKVITDNIPKSLNSCYAFSKDAQTWAWFKAFDDDSGQESRGVHVTALTCLNNDKSGRDGNGVYEVPAGSLKDLGKISTFAPAFKSYKTRSGKRINGMPYPAASNKNCAQWVNRLNKFYRETGVIAEVAEAMKRGNYNKKATRDSTGKFIEALCRIQRDGIQGRSGLPNSDGEIETRQGESSQVNEKLFNREPEVDQEAENPTTDAPDEEEEEGE</sequence>
<evidence type="ECO:0000256" key="2">
    <source>
        <dbReference type="SAM" id="SignalP"/>
    </source>
</evidence>
<dbReference type="Proteomes" id="UP000541610">
    <property type="component" value="Unassembled WGS sequence"/>
</dbReference>
<feature type="chain" id="PRO_5029866395" evidence="2">
    <location>
        <begin position="21"/>
        <end position="241"/>
    </location>
</feature>
<reference evidence="3 4" key="1">
    <citation type="submission" date="2020-04" db="EMBL/GenBank/DDBJ databases">
        <title>Perkinsus olseni comparative genomics.</title>
        <authorList>
            <person name="Bogema D.R."/>
        </authorList>
    </citation>
    <scope>NUCLEOTIDE SEQUENCE [LARGE SCALE GENOMIC DNA]</scope>
    <source>
        <strain evidence="3">00978-12</strain>
    </source>
</reference>